<dbReference type="OrthoDB" id="2593559at2759"/>
<comment type="caution">
    <text evidence="2">The sequence shown here is derived from an EMBL/GenBank/DDBJ whole genome shotgun (WGS) entry which is preliminary data.</text>
</comment>
<accession>A0A9P5Z2C7</accession>
<dbReference type="EMBL" id="MU155204">
    <property type="protein sequence ID" value="KAF9479854.1"/>
    <property type="molecule type" value="Genomic_DNA"/>
</dbReference>
<organism evidence="2 3">
    <name type="scientific">Pholiota conissans</name>
    <dbReference type="NCBI Taxonomy" id="109636"/>
    <lineage>
        <taxon>Eukaryota</taxon>
        <taxon>Fungi</taxon>
        <taxon>Dikarya</taxon>
        <taxon>Basidiomycota</taxon>
        <taxon>Agaricomycotina</taxon>
        <taxon>Agaricomycetes</taxon>
        <taxon>Agaricomycetidae</taxon>
        <taxon>Agaricales</taxon>
        <taxon>Agaricineae</taxon>
        <taxon>Strophariaceae</taxon>
        <taxon>Pholiota</taxon>
    </lineage>
</organism>
<protein>
    <recommendedName>
        <fullName evidence="1">DUF7330 domain-containing protein</fullName>
    </recommendedName>
</protein>
<evidence type="ECO:0000313" key="2">
    <source>
        <dbReference type="EMBL" id="KAF9479854.1"/>
    </source>
</evidence>
<sequence length="261" mass="28743">MILLDDKQVEALEARRIAEEQEQANQEPPPTYASLQPPAPSIAAAKTANYVSISRIHTSIKETLIIDPSLFVPAFLRPPLAPGETEETRKNLRLESTHGHVYVDVTLIDEVANGMGEVANAGKRNKKVLMHLKSTHGGITAKIHGLAERSAFVLHANSVNGDVRLHIPRNFHGPIIVAHRHGSVRFSDGINRSLTTFGEVDATRRCFLGDFSRWSDAGNGWGGDELTVDVRNGNVKIHYDDDMVGTPVKTRPTFLNRVFGF</sequence>
<name>A0A9P5Z2C7_9AGAR</name>
<feature type="domain" description="DUF7330" evidence="1">
    <location>
        <begin position="49"/>
        <end position="242"/>
    </location>
</feature>
<evidence type="ECO:0000313" key="3">
    <source>
        <dbReference type="Proteomes" id="UP000807469"/>
    </source>
</evidence>
<evidence type="ECO:0000259" key="1">
    <source>
        <dbReference type="Pfam" id="PF24016"/>
    </source>
</evidence>
<proteinExistence type="predicted"/>
<reference evidence="2" key="1">
    <citation type="submission" date="2020-11" db="EMBL/GenBank/DDBJ databases">
        <authorList>
            <consortium name="DOE Joint Genome Institute"/>
            <person name="Ahrendt S."/>
            <person name="Riley R."/>
            <person name="Andreopoulos W."/>
            <person name="Labutti K."/>
            <person name="Pangilinan J."/>
            <person name="Ruiz-Duenas F.J."/>
            <person name="Barrasa J.M."/>
            <person name="Sanchez-Garcia M."/>
            <person name="Camarero S."/>
            <person name="Miyauchi S."/>
            <person name="Serrano A."/>
            <person name="Linde D."/>
            <person name="Babiker R."/>
            <person name="Drula E."/>
            <person name="Ayuso-Fernandez I."/>
            <person name="Pacheco R."/>
            <person name="Padilla G."/>
            <person name="Ferreira P."/>
            <person name="Barriuso J."/>
            <person name="Kellner H."/>
            <person name="Castanera R."/>
            <person name="Alfaro M."/>
            <person name="Ramirez L."/>
            <person name="Pisabarro A.G."/>
            <person name="Kuo A."/>
            <person name="Tritt A."/>
            <person name="Lipzen A."/>
            <person name="He G."/>
            <person name="Yan M."/>
            <person name="Ng V."/>
            <person name="Cullen D."/>
            <person name="Martin F."/>
            <person name="Rosso M.-N."/>
            <person name="Henrissat B."/>
            <person name="Hibbett D."/>
            <person name="Martinez A.T."/>
            <person name="Grigoriev I.V."/>
        </authorList>
    </citation>
    <scope>NUCLEOTIDE SEQUENCE</scope>
    <source>
        <strain evidence="2">CIRM-BRFM 674</strain>
    </source>
</reference>
<keyword evidence="3" id="KW-1185">Reference proteome</keyword>
<dbReference type="InterPro" id="IPR055754">
    <property type="entry name" value="DUF7330"/>
</dbReference>
<gene>
    <name evidence="2" type="ORF">BDN70DRAFT_878268</name>
</gene>
<dbReference type="Proteomes" id="UP000807469">
    <property type="component" value="Unassembled WGS sequence"/>
</dbReference>
<dbReference type="Pfam" id="PF24016">
    <property type="entry name" value="DUF7330"/>
    <property type="match status" value="1"/>
</dbReference>
<dbReference type="AlphaFoldDB" id="A0A9P5Z2C7"/>